<evidence type="ECO:0000313" key="9">
    <source>
        <dbReference type="EMBL" id="MBW8637705.1"/>
    </source>
</evidence>
<dbReference type="GO" id="GO:0046522">
    <property type="term" value="F:S-methyl-5-thioribose kinase activity"/>
    <property type="evidence" value="ECO:0007669"/>
    <property type="project" value="UniProtKB-EC"/>
</dbReference>
<dbReference type="EC" id="2.7.1.100" evidence="3"/>
<dbReference type="Proteomes" id="UP001196509">
    <property type="component" value="Unassembled WGS sequence"/>
</dbReference>
<gene>
    <name evidence="9" type="primary">mtnK</name>
    <name evidence="9" type="ORF">K1W69_10950</name>
</gene>
<organism evidence="9 10">
    <name type="scientific">Flavimaribacter sediminis</name>
    <dbReference type="NCBI Taxonomy" id="2865987"/>
    <lineage>
        <taxon>Bacteria</taxon>
        <taxon>Pseudomonadati</taxon>
        <taxon>Pseudomonadota</taxon>
        <taxon>Alphaproteobacteria</taxon>
        <taxon>Hyphomicrobiales</taxon>
        <taxon>Rhizobiaceae</taxon>
        <taxon>Flavimaribacter</taxon>
    </lineage>
</organism>
<evidence type="ECO:0000256" key="6">
    <source>
        <dbReference type="ARBA" id="ARBA00022777"/>
    </source>
</evidence>
<dbReference type="GO" id="GO:0005524">
    <property type="term" value="F:ATP binding"/>
    <property type="evidence" value="ECO:0007669"/>
    <property type="project" value="UniProtKB-KW"/>
</dbReference>
<evidence type="ECO:0000256" key="2">
    <source>
        <dbReference type="ARBA" id="ARBA00011738"/>
    </source>
</evidence>
<dbReference type="PIRSF" id="PIRSF031134">
    <property type="entry name" value="MTRK"/>
    <property type="match status" value="1"/>
</dbReference>
<evidence type="ECO:0000256" key="4">
    <source>
        <dbReference type="ARBA" id="ARBA00022679"/>
    </source>
</evidence>
<dbReference type="PANTHER" id="PTHR34273:SF2">
    <property type="entry name" value="METHYLTHIORIBOSE KINASE"/>
    <property type="match status" value="1"/>
</dbReference>
<dbReference type="Pfam" id="PF01636">
    <property type="entry name" value="APH"/>
    <property type="match status" value="1"/>
</dbReference>
<dbReference type="InterPro" id="IPR009212">
    <property type="entry name" value="Methylthioribose_kinase"/>
</dbReference>
<evidence type="ECO:0000256" key="1">
    <source>
        <dbReference type="ARBA" id="ARBA00010165"/>
    </source>
</evidence>
<evidence type="ECO:0000256" key="5">
    <source>
        <dbReference type="ARBA" id="ARBA00022741"/>
    </source>
</evidence>
<comment type="subunit">
    <text evidence="2">Homodimer.</text>
</comment>
<dbReference type="InterPro" id="IPR002575">
    <property type="entry name" value="Aminoglycoside_PTrfase"/>
</dbReference>
<name>A0AAE2ZNB5_9HYPH</name>
<keyword evidence="4 9" id="KW-0808">Transferase</keyword>
<keyword evidence="7" id="KW-0067">ATP-binding</keyword>
<dbReference type="Gene3D" id="3.90.1200.10">
    <property type="match status" value="1"/>
</dbReference>
<dbReference type="EMBL" id="JAICBX010000002">
    <property type="protein sequence ID" value="MBW8637705.1"/>
    <property type="molecule type" value="Genomic_DNA"/>
</dbReference>
<protein>
    <recommendedName>
        <fullName evidence="3">S-methyl-5-thioribose kinase</fullName>
        <ecNumber evidence="3">2.7.1.100</ecNumber>
    </recommendedName>
</protein>
<comment type="similarity">
    <text evidence="1">Belongs to the methylthioribose kinase family.</text>
</comment>
<dbReference type="RefSeq" id="WP_220228394.1">
    <property type="nucleotide sequence ID" value="NZ_JAICBX010000002.1"/>
</dbReference>
<keyword evidence="5" id="KW-0547">Nucleotide-binding</keyword>
<dbReference type="AlphaFoldDB" id="A0AAE2ZNB5"/>
<evidence type="ECO:0000256" key="7">
    <source>
        <dbReference type="ARBA" id="ARBA00022840"/>
    </source>
</evidence>
<accession>A0AAE2ZNB5</accession>
<keyword evidence="6 9" id="KW-0418">Kinase</keyword>
<keyword evidence="10" id="KW-1185">Reference proteome</keyword>
<sequence length="429" mass="47930">MTIETPAGYTAFSVDTIADYIADKPELMNRLGGDASQLKATEVGDGNLNLVFIVEGPDDTVIIKQALPYVRLVGESWPLPLKRSFFEYNALVRQAKACSVTARVPEIFLYDDAHALVAMEYLSHHIILRKGLIAGTIYPKIARDLGLFMAETLFRTSDLHMDAGEKKKDVALFSDNVELCDITESLVFTDPYHDAELNSWTTPQLDKLALGLRSDRDLKIAASQMKQRFVTHTEALVHGDLHSGSVMVNADDTRVIDPEFAFYGPMGFDVGALIANYFLSYFSQAGHEPEPGARNEYRAWILETIIETWDVFEERFRELWVNERTGVLYPRSIFEDQGDAIGAEEALNSFLKQLQEDTIGFAGAKMIRRLVGLAHVEDMQSIEDPDRRASCEAKALAMGRELLVDRAKFTGMKQLCELAKRIESTGASA</sequence>
<feature type="domain" description="Aminoglycoside phosphotransferase" evidence="8">
    <location>
        <begin position="40"/>
        <end position="276"/>
    </location>
</feature>
<reference evidence="9" key="1">
    <citation type="submission" date="2021-08" db="EMBL/GenBank/DDBJ databases">
        <title>Hoeflea bacterium WL0058 sp. nov., isolated from the sediment.</title>
        <authorList>
            <person name="Wang L."/>
            <person name="Zhang D."/>
        </authorList>
    </citation>
    <scope>NUCLEOTIDE SEQUENCE</scope>
    <source>
        <strain evidence="9">WL0058</strain>
    </source>
</reference>
<dbReference type="GO" id="GO:0009086">
    <property type="term" value="P:methionine biosynthetic process"/>
    <property type="evidence" value="ECO:0007669"/>
    <property type="project" value="InterPro"/>
</dbReference>
<dbReference type="NCBIfam" id="TIGR01767">
    <property type="entry name" value="MTRK"/>
    <property type="match status" value="1"/>
</dbReference>
<evidence type="ECO:0000313" key="10">
    <source>
        <dbReference type="Proteomes" id="UP001196509"/>
    </source>
</evidence>
<dbReference type="InterPro" id="IPR011009">
    <property type="entry name" value="Kinase-like_dom_sf"/>
</dbReference>
<evidence type="ECO:0000259" key="8">
    <source>
        <dbReference type="Pfam" id="PF01636"/>
    </source>
</evidence>
<dbReference type="PANTHER" id="PTHR34273">
    <property type="entry name" value="METHYLTHIORIBOSE KINASE"/>
    <property type="match status" value="1"/>
</dbReference>
<evidence type="ECO:0000256" key="3">
    <source>
        <dbReference type="ARBA" id="ARBA00012128"/>
    </source>
</evidence>
<comment type="caution">
    <text evidence="9">The sequence shown here is derived from an EMBL/GenBank/DDBJ whole genome shotgun (WGS) entry which is preliminary data.</text>
</comment>
<proteinExistence type="inferred from homology"/>
<dbReference type="Gene3D" id="3.30.200.20">
    <property type="entry name" value="Phosphorylase Kinase, domain 1"/>
    <property type="match status" value="1"/>
</dbReference>
<dbReference type="SUPFAM" id="SSF56112">
    <property type="entry name" value="Protein kinase-like (PK-like)"/>
    <property type="match status" value="1"/>
</dbReference>